<dbReference type="Proteomes" id="UP000629870">
    <property type="component" value="Unassembled WGS sequence"/>
</dbReference>
<dbReference type="OrthoDB" id="9800801at2"/>
<dbReference type="Gene3D" id="3.40.50.150">
    <property type="entry name" value="Vaccinia Virus protein VP39"/>
    <property type="match status" value="1"/>
</dbReference>
<dbReference type="InterPro" id="IPR029063">
    <property type="entry name" value="SAM-dependent_MTases_sf"/>
</dbReference>
<reference evidence="1 4" key="2">
    <citation type="submission" date="2020-08" db="EMBL/GenBank/DDBJ databases">
        <title>Genomic Encyclopedia of Type Strains, Phase IV (KMG-IV): sequencing the most valuable type-strain genomes for metagenomic binning, comparative biology and taxonomic classification.</title>
        <authorList>
            <person name="Goeker M."/>
        </authorList>
    </citation>
    <scope>NUCLEOTIDE SEQUENCE [LARGE SCALE GENOMIC DNA]</scope>
    <source>
        <strain evidence="1 4">DSM 12027</strain>
    </source>
</reference>
<dbReference type="RefSeq" id="WP_139400810.1">
    <property type="nucleotide sequence ID" value="NZ_JACHEW010000004.1"/>
</dbReference>
<name>A0A5C4Y8R6_9DEIO</name>
<dbReference type="Proteomes" id="UP000313988">
    <property type="component" value="Unassembled WGS sequence"/>
</dbReference>
<dbReference type="EMBL" id="JACHEW010000004">
    <property type="protein sequence ID" value="MBB6015963.1"/>
    <property type="molecule type" value="Genomic_DNA"/>
</dbReference>
<evidence type="ECO:0000313" key="4">
    <source>
        <dbReference type="Proteomes" id="UP000629870"/>
    </source>
</evidence>
<dbReference type="SUPFAM" id="SSF53335">
    <property type="entry name" value="S-adenosyl-L-methionine-dependent methyltransferases"/>
    <property type="match status" value="1"/>
</dbReference>
<gene>
    <name evidence="2" type="ORF">FHR04_03355</name>
    <name evidence="1" type="ORF">HNQ04_001195</name>
</gene>
<dbReference type="EMBL" id="VDMO01000003">
    <property type="protein sequence ID" value="TNM72347.1"/>
    <property type="molecule type" value="Genomic_DNA"/>
</dbReference>
<evidence type="ECO:0000313" key="3">
    <source>
        <dbReference type="Proteomes" id="UP000313988"/>
    </source>
</evidence>
<proteinExistence type="predicted"/>
<keyword evidence="4" id="KW-1185">Reference proteome</keyword>
<dbReference type="AlphaFoldDB" id="A0A5C4Y8R6"/>
<sequence>MACFDAVPIQRGKAIADPFAGVATAGVHIVKRHSSFRGIEAHPLIAELSSLKFKPVDQLDGLQKYGVHLLSAMTMADIASEHPMVLRCFDEVTLSFLAGLRDEIESEPTHPYYKLARWALLATLRDTASVGVGWPYQRPGVQKNPRVKSPSSRFIMRLTHMAEDLSSMSGDVDGSVVHGDSRLAEAWANGLDGQKADGVISSPPYLNNFDYADATRLELYFLRYAKSWKEMTNTVRSSMMIATTQQTSGLSGVRLEEDLQNIKPIHSDINFIVEKLVIERKKRAKGKEYDRLVYQYFNDMSLILENMAMNVISGGKVALVIGDSAPYGVYVDTPKLIAMLASQYGFRLNNDQTLRLRGERWTGIQTRHSHTLSERLIVLTAP</sequence>
<evidence type="ECO:0000313" key="2">
    <source>
        <dbReference type="EMBL" id="TNM72347.1"/>
    </source>
</evidence>
<comment type="caution">
    <text evidence="2">The sequence shown here is derived from an EMBL/GenBank/DDBJ whole genome shotgun (WGS) entry which is preliminary data.</text>
</comment>
<accession>A0A5C4Y8R6</accession>
<organism evidence="2 3">
    <name type="scientific">Deinococcus radiopugnans ATCC 19172</name>
    <dbReference type="NCBI Taxonomy" id="585398"/>
    <lineage>
        <taxon>Bacteria</taxon>
        <taxon>Thermotogati</taxon>
        <taxon>Deinococcota</taxon>
        <taxon>Deinococci</taxon>
        <taxon>Deinococcales</taxon>
        <taxon>Deinococcaceae</taxon>
        <taxon>Deinococcus</taxon>
    </lineage>
</organism>
<evidence type="ECO:0000313" key="1">
    <source>
        <dbReference type="EMBL" id="MBB6015963.1"/>
    </source>
</evidence>
<reference evidence="2 3" key="1">
    <citation type="submission" date="2019-06" db="EMBL/GenBank/DDBJ databases">
        <title>Genome sequence of Deinococcus radiopugnans ATCC 19172.</title>
        <authorList>
            <person name="Maclea K.S."/>
            <person name="Maynard C.R."/>
        </authorList>
    </citation>
    <scope>NUCLEOTIDE SEQUENCE [LARGE SCALE GENOMIC DNA]</scope>
    <source>
        <strain evidence="2 3">ATCC 19172</strain>
    </source>
</reference>
<protein>
    <submittedName>
        <fullName evidence="2">Uncharacterized protein</fullName>
    </submittedName>
</protein>